<dbReference type="EMBL" id="WTYS01000001">
    <property type="protein sequence ID" value="MXO57918.1"/>
    <property type="molecule type" value="Genomic_DNA"/>
</dbReference>
<evidence type="ECO:0000313" key="2">
    <source>
        <dbReference type="EMBL" id="MXO57918.1"/>
    </source>
</evidence>
<dbReference type="Gene3D" id="3.90.190.10">
    <property type="entry name" value="Protein tyrosine phosphatase superfamily"/>
    <property type="match status" value="1"/>
</dbReference>
<dbReference type="Proteomes" id="UP000468943">
    <property type="component" value="Unassembled WGS sequence"/>
</dbReference>
<dbReference type="InterPro" id="IPR029021">
    <property type="entry name" value="Prot-tyrosine_phosphatase-like"/>
</dbReference>
<accession>A0A6I4SR81</accession>
<dbReference type="GO" id="GO:0016787">
    <property type="term" value="F:hydrolase activity"/>
    <property type="evidence" value="ECO:0007669"/>
    <property type="project" value="InterPro"/>
</dbReference>
<dbReference type="Pfam" id="PF04273">
    <property type="entry name" value="BLH_phosphatase"/>
    <property type="match status" value="1"/>
</dbReference>
<name>A0A6I4SR81_9SPHN</name>
<evidence type="ECO:0000313" key="3">
    <source>
        <dbReference type="Proteomes" id="UP000468943"/>
    </source>
</evidence>
<dbReference type="InterPro" id="IPR005939">
    <property type="entry name" value="BLH_phosphatase-like"/>
</dbReference>
<protein>
    <submittedName>
        <fullName evidence="2">TIGR01244 family phosphatase</fullName>
    </submittedName>
</protein>
<dbReference type="NCBIfam" id="TIGR01244">
    <property type="entry name" value="TIGR01244 family sulfur transferase"/>
    <property type="match status" value="1"/>
</dbReference>
<dbReference type="AlphaFoldDB" id="A0A6I4SR81"/>
<dbReference type="SUPFAM" id="SSF52799">
    <property type="entry name" value="(Phosphotyrosine protein) phosphatases II"/>
    <property type="match status" value="1"/>
</dbReference>
<comment type="caution">
    <text evidence="2">The sequence shown here is derived from an EMBL/GenBank/DDBJ whole genome shotgun (WGS) entry which is preliminary data.</text>
</comment>
<dbReference type="RefSeq" id="WP_160598940.1">
    <property type="nucleotide sequence ID" value="NZ_WTYS01000001.1"/>
</dbReference>
<keyword evidence="3" id="KW-1185">Reference proteome</keyword>
<sequence length="119" mass="12682">MELNQICDEFSATGQISPADLQQIAAAGFKTIVDNRPDGEAPDQPSSADMEAAAHKLGLGFAYIPIIPGQLSEHEAQELRQVMATMQAPVLGYCRSGARTAALWQLYSNLPADPPKLGS</sequence>
<gene>
    <name evidence="2" type="ORF">GRI36_13660</name>
</gene>
<feature type="domain" description="Beta-lactamase hydrolase-like protein phosphatase-like" evidence="1">
    <location>
        <begin position="3"/>
        <end position="106"/>
    </location>
</feature>
<reference evidence="2 3" key="1">
    <citation type="submission" date="2019-12" db="EMBL/GenBank/DDBJ databases">
        <title>Genomic-based taxomic classification of the family Erythrobacteraceae.</title>
        <authorList>
            <person name="Xu L."/>
        </authorList>
    </citation>
    <scope>NUCLEOTIDE SEQUENCE [LARGE SCALE GENOMIC DNA]</scope>
    <source>
        <strain evidence="2 3">JCM 17802</strain>
    </source>
</reference>
<organism evidence="2 3">
    <name type="scientific">Pontixanthobacter gangjinensis</name>
    <dbReference type="NCBI Taxonomy" id="1028742"/>
    <lineage>
        <taxon>Bacteria</taxon>
        <taxon>Pseudomonadati</taxon>
        <taxon>Pseudomonadota</taxon>
        <taxon>Alphaproteobacteria</taxon>
        <taxon>Sphingomonadales</taxon>
        <taxon>Erythrobacteraceae</taxon>
        <taxon>Pontixanthobacter</taxon>
    </lineage>
</organism>
<proteinExistence type="predicted"/>
<dbReference type="OrthoDB" id="9805710at2"/>
<evidence type="ECO:0000259" key="1">
    <source>
        <dbReference type="Pfam" id="PF04273"/>
    </source>
</evidence>